<dbReference type="InterPro" id="IPR010998">
    <property type="entry name" value="Integrase_recombinase_N"/>
</dbReference>
<keyword evidence="3" id="KW-0233">DNA recombination</keyword>
<dbReference type="PROSITE" id="PS51898">
    <property type="entry name" value="TYR_RECOMBINASE"/>
    <property type="match status" value="1"/>
</dbReference>
<dbReference type="Proteomes" id="UP000184114">
    <property type="component" value="Unassembled WGS sequence"/>
</dbReference>
<evidence type="ECO:0000313" key="6">
    <source>
        <dbReference type="Proteomes" id="UP000184114"/>
    </source>
</evidence>
<gene>
    <name evidence="5" type="ORF">SAMN02745784_01967</name>
</gene>
<dbReference type="InterPro" id="IPR002104">
    <property type="entry name" value="Integrase_catalytic"/>
</dbReference>
<feature type="domain" description="Tyr recombinase" evidence="4">
    <location>
        <begin position="179"/>
        <end position="378"/>
    </location>
</feature>
<dbReference type="Pfam" id="PF13102">
    <property type="entry name" value="Phage_int_SAM_5"/>
    <property type="match status" value="1"/>
</dbReference>
<dbReference type="RefSeq" id="WP_072975919.1">
    <property type="nucleotide sequence ID" value="NZ_FQTY01000008.1"/>
</dbReference>
<evidence type="ECO:0000313" key="5">
    <source>
        <dbReference type="EMBL" id="SHE84247.1"/>
    </source>
</evidence>
<evidence type="ECO:0000256" key="1">
    <source>
        <dbReference type="ARBA" id="ARBA00008857"/>
    </source>
</evidence>
<keyword evidence="6" id="KW-1185">Reference proteome</keyword>
<evidence type="ECO:0000256" key="3">
    <source>
        <dbReference type="ARBA" id="ARBA00023172"/>
    </source>
</evidence>
<dbReference type="Gene3D" id="1.10.443.10">
    <property type="entry name" value="Intergrase catalytic core"/>
    <property type="match status" value="1"/>
</dbReference>
<name>A0A1M4WSW1_9FIRM</name>
<dbReference type="PANTHER" id="PTHR30349">
    <property type="entry name" value="PHAGE INTEGRASE-RELATED"/>
    <property type="match status" value="1"/>
</dbReference>
<dbReference type="InterPro" id="IPR013762">
    <property type="entry name" value="Integrase-like_cat_sf"/>
</dbReference>
<organism evidence="5 6">
    <name type="scientific">Tissierella praeacuta DSM 18095</name>
    <dbReference type="NCBI Taxonomy" id="1123404"/>
    <lineage>
        <taxon>Bacteria</taxon>
        <taxon>Bacillati</taxon>
        <taxon>Bacillota</taxon>
        <taxon>Tissierellia</taxon>
        <taxon>Tissierellales</taxon>
        <taxon>Tissierellaceae</taxon>
        <taxon>Tissierella</taxon>
    </lineage>
</organism>
<comment type="similarity">
    <text evidence="1">Belongs to the 'phage' integrase family.</text>
</comment>
<dbReference type="GeneID" id="90994510"/>
<keyword evidence="2" id="KW-0238">DNA-binding</keyword>
<dbReference type="CDD" id="cd01189">
    <property type="entry name" value="INT_ICEBs1_C_like"/>
    <property type="match status" value="1"/>
</dbReference>
<protein>
    <submittedName>
        <fullName evidence="5">Site-specific recombinase XerD</fullName>
    </submittedName>
</protein>
<dbReference type="Pfam" id="PF00589">
    <property type="entry name" value="Phage_integrase"/>
    <property type="match status" value="1"/>
</dbReference>
<evidence type="ECO:0000256" key="2">
    <source>
        <dbReference type="ARBA" id="ARBA00023125"/>
    </source>
</evidence>
<dbReference type="EMBL" id="FQTY01000008">
    <property type="protein sequence ID" value="SHE84247.1"/>
    <property type="molecule type" value="Genomic_DNA"/>
</dbReference>
<accession>A0A1M4WSW1</accession>
<sequence length="388" mass="44985">MAIREIEGGYYVEVFLGADPVTGKKIRKTKTFKPKSRENLKLAKAWEVKIQEQYMNGELTAKGNTLLNDFLDDWFTTFIEGKKAYNTERRYKVFVDCIKTHLGQVKLNKLKTKMVDEFYNKMSKEMITLKNGTTQRRYANGTILKTHKMFKLAIDQAVKWEMISKNVVSLASPPVDDKRKIQHWSIELIEEFLKYIKDTTTYLPAFIAFHTGLREGEVSALRWEDINLKEGYIMVNHNMVEKKGEGLVLEDTKTPASKAKVALTKELTSVLKSVLKEQKKHKLKTKIEVEYVCRWEDGRPLRPTYISKSFTKFAKEFSEQKGIDRITFHGLRHSHATILYSIGANSQEISKRLRHSRVSTTDDIYIHVTEEIKKSTAELFDKAVEKVK</sequence>
<dbReference type="Gene3D" id="1.10.150.130">
    <property type="match status" value="1"/>
</dbReference>
<dbReference type="SUPFAM" id="SSF56349">
    <property type="entry name" value="DNA breaking-rejoining enzymes"/>
    <property type="match status" value="1"/>
</dbReference>
<dbReference type="GO" id="GO:0015074">
    <property type="term" value="P:DNA integration"/>
    <property type="evidence" value="ECO:0007669"/>
    <property type="project" value="InterPro"/>
</dbReference>
<proteinExistence type="inferred from homology"/>
<dbReference type="InterPro" id="IPR025269">
    <property type="entry name" value="SAM-like_dom"/>
</dbReference>
<dbReference type="STRING" id="1123404.SAMN02745784_01967"/>
<dbReference type="GO" id="GO:0006310">
    <property type="term" value="P:DNA recombination"/>
    <property type="evidence" value="ECO:0007669"/>
    <property type="project" value="UniProtKB-KW"/>
</dbReference>
<evidence type="ECO:0000259" key="4">
    <source>
        <dbReference type="PROSITE" id="PS51898"/>
    </source>
</evidence>
<dbReference type="PANTHER" id="PTHR30349:SF64">
    <property type="entry name" value="PROPHAGE INTEGRASE INTD-RELATED"/>
    <property type="match status" value="1"/>
</dbReference>
<dbReference type="InterPro" id="IPR011010">
    <property type="entry name" value="DNA_brk_join_enz"/>
</dbReference>
<dbReference type="InterPro" id="IPR050090">
    <property type="entry name" value="Tyrosine_recombinase_XerCD"/>
</dbReference>
<dbReference type="GO" id="GO:0003677">
    <property type="term" value="F:DNA binding"/>
    <property type="evidence" value="ECO:0007669"/>
    <property type="project" value="UniProtKB-KW"/>
</dbReference>
<dbReference type="AlphaFoldDB" id="A0A1M4WSW1"/>
<reference evidence="6" key="1">
    <citation type="submission" date="2016-11" db="EMBL/GenBank/DDBJ databases">
        <authorList>
            <person name="Varghese N."/>
            <person name="Submissions S."/>
        </authorList>
    </citation>
    <scope>NUCLEOTIDE SEQUENCE [LARGE SCALE GENOMIC DNA]</scope>
    <source>
        <strain evidence="6">DSM 18095</strain>
    </source>
</reference>